<sequence length="325" mass="34931">MSRPAPGDGGGTAIVTAGAARGAGNPAPPAATRRRRRRHASRLLYVFALPALLVYGAFFVVPALQGLRYATTDWDGFSPAFRDVGLTNLVKVTTADDLFRNALVNNLTFMLVVVLGQTALSLLLAVLLAARSRSSTLLRALFFLPTVLSSVSVAFVWRFVYDPNFGLANTVLDAVGLGALRGSYLGDEGSAIIWVAIAQIWFHAGQMMVVYIAGINQIPEELYDAAKADGAGRWQLFRHVTWPMVAPATALVVAYTTIQSFKAFDLILGLAGNPPRASLDILSTRIYTTFANSQLGYAAAESIVFMLAIALVTWLQNRAARLTHG</sequence>
<feature type="transmembrane region" description="Helical" evidence="7">
    <location>
        <begin position="107"/>
        <end position="129"/>
    </location>
</feature>
<reference evidence="11" key="2">
    <citation type="submission" date="2024-06" db="EMBL/GenBank/DDBJ databases">
        <title>Micromonospora mangrovi CCTCC AA 2012012 genome sequences.</title>
        <authorList>
            <person name="Gao J."/>
        </authorList>
    </citation>
    <scope>NUCLEOTIDE SEQUENCE</scope>
    <source>
        <strain evidence="11">CCTCC AA 2012012</strain>
    </source>
</reference>
<dbReference type="GO" id="GO:0055085">
    <property type="term" value="P:transmembrane transport"/>
    <property type="evidence" value="ECO:0007669"/>
    <property type="project" value="InterPro"/>
</dbReference>
<evidence type="ECO:0000256" key="1">
    <source>
        <dbReference type="ARBA" id="ARBA00004651"/>
    </source>
</evidence>
<keyword evidence="6 7" id="KW-0472">Membrane</keyword>
<proteinExistence type="inferred from homology"/>
<feature type="region of interest" description="Disordered" evidence="8">
    <location>
        <begin position="14"/>
        <end position="35"/>
    </location>
</feature>
<dbReference type="InterPro" id="IPR051393">
    <property type="entry name" value="ABC_transporter_permease"/>
</dbReference>
<organism evidence="10">
    <name type="scientific">Micromonospora sp. CCTCC AA 2012012</name>
    <dbReference type="NCBI Taxonomy" id="3111921"/>
    <lineage>
        <taxon>Bacteria</taxon>
        <taxon>Bacillati</taxon>
        <taxon>Actinomycetota</taxon>
        <taxon>Actinomycetes</taxon>
        <taxon>Micromonosporales</taxon>
        <taxon>Micromonosporaceae</taxon>
        <taxon>Micromonospora</taxon>
    </lineage>
</organism>
<dbReference type="Pfam" id="PF00528">
    <property type="entry name" value="BPD_transp_1"/>
    <property type="match status" value="1"/>
</dbReference>
<accession>A0AAU7MF62</accession>
<dbReference type="EMBL" id="CP157762">
    <property type="protein sequence ID" value="XBP96158.1"/>
    <property type="molecule type" value="Genomic_DNA"/>
</dbReference>
<gene>
    <name evidence="11" type="ORF">ABUL08_12435</name>
    <name evidence="10" type="ORF">VK199_12385</name>
</gene>
<protein>
    <submittedName>
        <fullName evidence="10">Sugar ABC transporter permease</fullName>
    </submittedName>
</protein>
<feature type="transmembrane region" description="Helical" evidence="7">
    <location>
        <begin position="43"/>
        <end position="64"/>
    </location>
</feature>
<evidence type="ECO:0000259" key="9">
    <source>
        <dbReference type="PROSITE" id="PS50928"/>
    </source>
</evidence>
<dbReference type="GO" id="GO:0005886">
    <property type="term" value="C:plasma membrane"/>
    <property type="evidence" value="ECO:0007669"/>
    <property type="project" value="UniProtKB-SubCell"/>
</dbReference>
<evidence type="ECO:0000256" key="6">
    <source>
        <dbReference type="ARBA" id="ARBA00023136"/>
    </source>
</evidence>
<dbReference type="Gene3D" id="1.10.3720.10">
    <property type="entry name" value="MetI-like"/>
    <property type="match status" value="1"/>
</dbReference>
<dbReference type="PANTHER" id="PTHR30193:SF37">
    <property type="entry name" value="INNER MEMBRANE ABC TRANSPORTER PERMEASE PROTEIN YCJO"/>
    <property type="match status" value="1"/>
</dbReference>
<keyword evidence="4 7" id="KW-0812">Transmembrane</keyword>
<feature type="transmembrane region" description="Helical" evidence="7">
    <location>
        <begin position="141"/>
        <end position="160"/>
    </location>
</feature>
<evidence type="ECO:0000256" key="5">
    <source>
        <dbReference type="ARBA" id="ARBA00022989"/>
    </source>
</evidence>
<comment type="similarity">
    <text evidence="7">Belongs to the binding-protein-dependent transport system permease family.</text>
</comment>
<dbReference type="CDD" id="cd06261">
    <property type="entry name" value="TM_PBP2"/>
    <property type="match status" value="1"/>
</dbReference>
<comment type="subcellular location">
    <subcellularLocation>
        <location evidence="1 7">Cell membrane</location>
        <topology evidence="1 7">Multi-pass membrane protein</topology>
    </subcellularLocation>
</comment>
<dbReference type="AlphaFoldDB" id="A0AAU7MF62"/>
<feature type="transmembrane region" description="Helical" evidence="7">
    <location>
        <begin position="295"/>
        <end position="315"/>
    </location>
</feature>
<dbReference type="SUPFAM" id="SSF161098">
    <property type="entry name" value="MetI-like"/>
    <property type="match status" value="1"/>
</dbReference>
<feature type="domain" description="ABC transmembrane type-1" evidence="9">
    <location>
        <begin position="103"/>
        <end position="316"/>
    </location>
</feature>
<dbReference type="PANTHER" id="PTHR30193">
    <property type="entry name" value="ABC TRANSPORTER PERMEASE PROTEIN"/>
    <property type="match status" value="1"/>
</dbReference>
<keyword evidence="2 7" id="KW-0813">Transport</keyword>
<dbReference type="InterPro" id="IPR035906">
    <property type="entry name" value="MetI-like_sf"/>
</dbReference>
<name>A0AAU7MF62_9ACTN</name>
<evidence type="ECO:0000256" key="4">
    <source>
        <dbReference type="ARBA" id="ARBA00022692"/>
    </source>
</evidence>
<keyword evidence="3" id="KW-1003">Cell membrane</keyword>
<dbReference type="RefSeq" id="WP_350937641.1">
    <property type="nucleotide sequence ID" value="NZ_CP157762.1"/>
</dbReference>
<dbReference type="EMBL" id="CP159342">
    <property type="protein sequence ID" value="XCH76862.1"/>
    <property type="molecule type" value="Genomic_DNA"/>
</dbReference>
<evidence type="ECO:0000256" key="8">
    <source>
        <dbReference type="SAM" id="MobiDB-lite"/>
    </source>
</evidence>
<keyword evidence="5 7" id="KW-1133">Transmembrane helix</keyword>
<evidence type="ECO:0000313" key="11">
    <source>
        <dbReference type="EMBL" id="XCH76862.1"/>
    </source>
</evidence>
<evidence type="ECO:0000256" key="3">
    <source>
        <dbReference type="ARBA" id="ARBA00022475"/>
    </source>
</evidence>
<feature type="compositionally biased region" description="Low complexity" evidence="8">
    <location>
        <begin position="14"/>
        <end position="25"/>
    </location>
</feature>
<reference evidence="10" key="1">
    <citation type="submission" date="2024-01" db="EMBL/GenBank/DDBJ databases">
        <title>The genome sequence of Micromonospora mangrovi CCTCC AA 2012012.</title>
        <authorList>
            <person name="Gao J."/>
        </authorList>
    </citation>
    <scope>NUCLEOTIDE SEQUENCE</scope>
    <source>
        <strain evidence="10">CCTCC AA 2012012</strain>
    </source>
</reference>
<evidence type="ECO:0000256" key="2">
    <source>
        <dbReference type="ARBA" id="ARBA00022448"/>
    </source>
</evidence>
<feature type="transmembrane region" description="Helical" evidence="7">
    <location>
        <begin position="191"/>
        <end position="215"/>
    </location>
</feature>
<dbReference type="PROSITE" id="PS50928">
    <property type="entry name" value="ABC_TM1"/>
    <property type="match status" value="1"/>
</dbReference>
<feature type="transmembrane region" description="Helical" evidence="7">
    <location>
        <begin position="236"/>
        <end position="258"/>
    </location>
</feature>
<evidence type="ECO:0000256" key="7">
    <source>
        <dbReference type="RuleBase" id="RU363032"/>
    </source>
</evidence>
<dbReference type="InterPro" id="IPR000515">
    <property type="entry name" value="MetI-like"/>
</dbReference>
<evidence type="ECO:0000313" key="10">
    <source>
        <dbReference type="EMBL" id="XBP96158.1"/>
    </source>
</evidence>